<keyword evidence="6" id="KW-0175">Coiled coil</keyword>
<evidence type="ECO:0000256" key="7">
    <source>
        <dbReference type="SAM" id="MobiDB-lite"/>
    </source>
</evidence>
<feature type="coiled-coil region" evidence="6">
    <location>
        <begin position="300"/>
        <end position="364"/>
    </location>
</feature>
<dbReference type="InterPro" id="IPR006751">
    <property type="entry name" value="TAFII55_prot_cons_reg"/>
</dbReference>
<evidence type="ECO:0000259" key="8">
    <source>
        <dbReference type="SMART" id="SM01370"/>
    </source>
</evidence>
<dbReference type="CDD" id="cd08047">
    <property type="entry name" value="TAF7"/>
    <property type="match status" value="1"/>
</dbReference>
<evidence type="ECO:0000256" key="2">
    <source>
        <dbReference type="ARBA" id="ARBA00009368"/>
    </source>
</evidence>
<protein>
    <recommendedName>
        <fullName evidence="8">TAFII55 protein conserved region domain-containing protein</fullName>
    </recommendedName>
</protein>
<dbReference type="GO" id="GO:0016251">
    <property type="term" value="F:RNA polymerase II general transcription initiation factor activity"/>
    <property type="evidence" value="ECO:0007669"/>
    <property type="project" value="TreeGrafter"/>
</dbReference>
<evidence type="ECO:0000256" key="1">
    <source>
        <dbReference type="ARBA" id="ARBA00004123"/>
    </source>
</evidence>
<organism evidence="9 10">
    <name type="scientific">Zophobas morio</name>
    <dbReference type="NCBI Taxonomy" id="2755281"/>
    <lineage>
        <taxon>Eukaryota</taxon>
        <taxon>Metazoa</taxon>
        <taxon>Ecdysozoa</taxon>
        <taxon>Arthropoda</taxon>
        <taxon>Hexapoda</taxon>
        <taxon>Insecta</taxon>
        <taxon>Pterygota</taxon>
        <taxon>Neoptera</taxon>
        <taxon>Endopterygota</taxon>
        <taxon>Coleoptera</taxon>
        <taxon>Polyphaga</taxon>
        <taxon>Cucujiformia</taxon>
        <taxon>Tenebrionidae</taxon>
        <taxon>Zophobas</taxon>
    </lineage>
</organism>
<evidence type="ECO:0000256" key="3">
    <source>
        <dbReference type="ARBA" id="ARBA00023015"/>
    </source>
</evidence>
<evidence type="ECO:0000313" key="9">
    <source>
        <dbReference type="EMBL" id="KAJ3662234.1"/>
    </source>
</evidence>
<reference evidence="9" key="1">
    <citation type="journal article" date="2023" name="G3 (Bethesda)">
        <title>Whole genome assemblies of Zophobas morio and Tenebrio molitor.</title>
        <authorList>
            <person name="Kaur S."/>
            <person name="Stinson S.A."/>
            <person name="diCenzo G.C."/>
        </authorList>
    </citation>
    <scope>NUCLEOTIDE SEQUENCE</scope>
    <source>
        <strain evidence="9">QUZm001</strain>
    </source>
</reference>
<dbReference type="GO" id="GO:0005669">
    <property type="term" value="C:transcription factor TFIID complex"/>
    <property type="evidence" value="ECO:0007669"/>
    <property type="project" value="InterPro"/>
</dbReference>
<dbReference type="Proteomes" id="UP001168821">
    <property type="component" value="Unassembled WGS sequence"/>
</dbReference>
<keyword evidence="4" id="KW-0804">Transcription</keyword>
<feature type="region of interest" description="Disordered" evidence="7">
    <location>
        <begin position="102"/>
        <end position="138"/>
    </location>
</feature>
<comment type="similarity">
    <text evidence="2">Belongs to the TAF7 family.</text>
</comment>
<evidence type="ECO:0000256" key="4">
    <source>
        <dbReference type="ARBA" id="ARBA00023163"/>
    </source>
</evidence>
<evidence type="ECO:0000256" key="6">
    <source>
        <dbReference type="SAM" id="Coils"/>
    </source>
</evidence>
<dbReference type="EMBL" id="JALNTZ010000002">
    <property type="protein sequence ID" value="KAJ3662234.1"/>
    <property type="molecule type" value="Genomic_DNA"/>
</dbReference>
<dbReference type="AlphaFoldDB" id="A0AA38J0C1"/>
<sequence length="370" mass="43003">MYKGHEADSPAELECQFILRLPEEPGRALREAIRSNSTLKDRLTIKIENDMRHGEVRVDHWLLPAKVMDLPTIIESLKTIDSKGFYKTADICQMLICKEEDDQATTDEDSPQKTKRKDPNKVEKKYLMPHGVTPPAKNVRKRRFRKTLKKKYVEAPEIEKEVKRLLRIDNDAVSVKWEVINEDDENKVNKGTVIKKEPAEVPNQNVAEHDIFGGAVSDSEEEDAHLNVLELDENSQNSAEDSHLTDSNSVMMNAANSKLLTEFTSDMFRDIQNSPSLMQEMDYYQQSSSNISYSEQNLTKSNIMARLDELQLELADLKMRRQHQEMEIENIENIALRQRFQNILERLLQEQIEKEQEKYSLEELLKQQQE</sequence>
<proteinExistence type="inferred from homology"/>
<name>A0AA38J0C1_9CUCU</name>
<evidence type="ECO:0000313" key="10">
    <source>
        <dbReference type="Proteomes" id="UP001168821"/>
    </source>
</evidence>
<keyword evidence="10" id="KW-1185">Reference proteome</keyword>
<keyword evidence="5" id="KW-0539">Nucleus</keyword>
<dbReference type="InterPro" id="IPR037817">
    <property type="entry name" value="TAF7"/>
</dbReference>
<dbReference type="Pfam" id="PF04658">
    <property type="entry name" value="TAFII55_N"/>
    <property type="match status" value="1"/>
</dbReference>
<dbReference type="SMART" id="SM01370">
    <property type="entry name" value="TAFII55_N"/>
    <property type="match status" value="1"/>
</dbReference>
<evidence type="ECO:0000256" key="5">
    <source>
        <dbReference type="ARBA" id="ARBA00023242"/>
    </source>
</evidence>
<gene>
    <name evidence="9" type="ORF">Zmor_006590</name>
</gene>
<comment type="caution">
    <text evidence="9">The sequence shown here is derived from an EMBL/GenBank/DDBJ whole genome shotgun (WGS) entry which is preliminary data.</text>
</comment>
<dbReference type="GO" id="GO:0051123">
    <property type="term" value="P:RNA polymerase II preinitiation complex assembly"/>
    <property type="evidence" value="ECO:0007669"/>
    <property type="project" value="TreeGrafter"/>
</dbReference>
<keyword evidence="3" id="KW-0805">Transcription regulation</keyword>
<accession>A0AA38J0C1</accession>
<feature type="domain" description="TAFII55 protein conserved region" evidence="8">
    <location>
        <begin position="13"/>
        <end position="174"/>
    </location>
</feature>
<dbReference type="PANTHER" id="PTHR12228:SF0">
    <property type="entry name" value="TATA-BOX BINDING PROTEIN ASSOCIATED FACTOR 7"/>
    <property type="match status" value="1"/>
</dbReference>
<feature type="compositionally biased region" description="Basic and acidic residues" evidence="7">
    <location>
        <begin position="117"/>
        <end position="126"/>
    </location>
</feature>
<comment type="subcellular location">
    <subcellularLocation>
        <location evidence="1">Nucleus</location>
    </subcellularLocation>
</comment>
<dbReference type="PANTHER" id="PTHR12228">
    <property type="entry name" value="TRANSCRIPTION INITIATION FACTOR TFIID 55 KD SUBUNIT-RELATED"/>
    <property type="match status" value="1"/>
</dbReference>